<feature type="region of interest" description="Disordered" evidence="1">
    <location>
        <begin position="975"/>
        <end position="1002"/>
    </location>
</feature>
<feature type="region of interest" description="Disordered" evidence="1">
    <location>
        <begin position="1557"/>
        <end position="1588"/>
    </location>
</feature>
<dbReference type="Pfam" id="PF26188">
    <property type="entry name" value="RESC6"/>
    <property type="match status" value="1"/>
</dbReference>
<dbReference type="InterPro" id="IPR050870">
    <property type="entry name" value="FAST_kinase"/>
</dbReference>
<name>A0A2C6L2B1_9APIC</name>
<dbReference type="VEuPathDB" id="ToxoDB:CSUI_004242"/>
<sequence length="1660" mass="188452">MPEGTCKRGMQALQTVKKSGLLSPSNSLSEPPSLSSLSPVKMWFFPSFSKKVYDSHMPMIWTQRRSASSSSLFVRSRKGSLRNLARKRKKKKITEYPRHMRRGQRRKQDKLKTILNRLRNHLFSPGNLHSSPSSAHPSLRLFTHRRRENFLSPRCFFFSFFANPLVSSYHRYSHPLSSLLSYPSFSSRISSSSCLPSHRPRASFSLFSPSTSLRPARTARTPSITTSIISTTGPCFPPSSPSYSQPDSSVVSCQYSGVSARKDRMELRSRSGRCLTFCHRQIDRGSIHADTVRQRHVETLDSSRGTDRENKPSLQELLLLLPSILRRLSLPCSFLFPSPSSPSCSPCFSFSFSLPSLFHEYQRLFFSLHSSYISCMHSFFSSFLRNLSIQALTFQRRADETSIDRHLLSHSISLPILSSLSSFSCLSPSLNSRLRKTEEDERVSSIHLTPSSLISLSCSSYPYWQALTDTTSIDRHFYGSSSIALHLTPTSRHLPNVHLFPRFAQPCLSFFDRDLCRQSFSPSSFSLPKSFSSKCFFSSSALARRQDPIIHKTDQTSLSSSSSHFSAQRDRESHEREVRRDGSSSDIVRGSQHGVYRGEEDAGGRRKEGGEEEQGSGTIELLGPVALSRTILKAFREEDRNPILWRRFARRARLLLPVFTPPSSLIHILGMFGTLGYRDQDFLAEAIKILLPQLAVCTARDLCRVTHVYAQLHARHDLFFSVCAREISRRAHELEPHEMARILHSYTRLRYFHPHLFAVLRRRMFENIKRLEPGALVLILSSLSRLHLYDEKLLSVLYTEVCRRIGDMNVRGLSILANTYNEIAVEHPILYDLLIDEAYRKRHERKPQDAVLMLRAIAGGGGGSMKMFHTYKKSKRHVTFLLHLLQDLPRHIKYFTLEQVSMTVAALSRLYTEIKRDALDEWGRGGDSKSIEVWGEGRRSLGEKDNSTNKKKNKKDRQLYYYSLKDIFMLEESQAVAESQQEEEDGTSLDRMDSREHHPDTRHLKIRRREHPLLEALGDRIGDLSKDLTPQSTAALVYAYAKLNYRHGPLLYHAPEHLERHADDYSLDQLAKMCFAYSKLQIPNTSVLEITLKELTKRLGEGEEEKQGVEKNKKQNRREEGTGRSLSMSEEETGKMSEVFDGEERRIILTPSDSIKKKEEQTDVKVEEKRRHNEEEEEKEEEENSSEIISLKKGKRRCGALNHGNQEDFCDLSRRVESAYQAQEAHSQQEGASRRSQDYQSHYIRSHANFAQPQRTGLSSNGMAPRRKSQSRLVRQYVGDLSQFLTPFSSSSCSPSVSSSPYGRSTESFPSQEDDQGNQTTDAPARKEGSCLTSSSISSSTSFSSFSLEPDVEVQLPGGLSPAFLKALVKVDARGLPEENRALIKQETGRRGEGDMERPKLHSLTRILQAMLRLNVFDRKALSLVGDHLASRASEMPSFMFPALVELLGGLGFLHQGLMDSIRFELKDPREDVHFNQAQLRRLYEALLYRLQLSPADFGVIRLPRSAIANAADSSRRETLTWALLRAARHVDPNGAESYTSYLEEPHRSYDNLYDKRSAHSMSSSTSPSVSVPSAMEDDSMEEHSEAAARLQDGGVKVEEEWVYFHVPLYLEKLMKPEVQQAISTVVEDVEAMEAELMSYDFPVAYTTASSGGKKVAEGV</sequence>
<evidence type="ECO:0000256" key="1">
    <source>
        <dbReference type="SAM" id="MobiDB-lite"/>
    </source>
</evidence>
<proteinExistence type="predicted"/>
<feature type="compositionally biased region" description="Low complexity" evidence="1">
    <location>
        <begin position="1560"/>
        <end position="1575"/>
    </location>
</feature>
<evidence type="ECO:0000259" key="2">
    <source>
        <dbReference type="Pfam" id="PF26188"/>
    </source>
</evidence>
<dbReference type="Proteomes" id="UP000221165">
    <property type="component" value="Unassembled WGS sequence"/>
</dbReference>
<dbReference type="PANTHER" id="PTHR21228">
    <property type="entry name" value="FAST LEU-RICH DOMAIN-CONTAINING"/>
    <property type="match status" value="1"/>
</dbReference>
<gene>
    <name evidence="3" type="ORF">CSUI_004242</name>
</gene>
<feature type="compositionally biased region" description="Low complexity" evidence="1">
    <location>
        <begin position="1333"/>
        <end position="1342"/>
    </location>
</feature>
<dbReference type="GO" id="GO:0003723">
    <property type="term" value="F:RNA binding"/>
    <property type="evidence" value="ECO:0007669"/>
    <property type="project" value="TreeGrafter"/>
</dbReference>
<feature type="region of interest" description="Disordered" evidence="1">
    <location>
        <begin position="1101"/>
        <end position="1189"/>
    </location>
</feature>
<dbReference type="GeneID" id="94427646"/>
<feature type="compositionally biased region" description="Basic and acidic residues" evidence="1">
    <location>
        <begin position="1101"/>
        <end position="1122"/>
    </location>
</feature>
<protein>
    <submittedName>
        <fullName evidence="3">Atp-dependent rna</fullName>
    </submittedName>
</protein>
<feature type="compositionally biased region" description="Polar residues" evidence="1">
    <location>
        <begin position="1302"/>
        <end position="1322"/>
    </location>
</feature>
<feature type="region of interest" description="Disordered" evidence="1">
    <location>
        <begin position="550"/>
        <end position="616"/>
    </location>
</feature>
<evidence type="ECO:0000313" key="4">
    <source>
        <dbReference type="Proteomes" id="UP000221165"/>
    </source>
</evidence>
<evidence type="ECO:0000313" key="3">
    <source>
        <dbReference type="EMBL" id="PHJ21913.1"/>
    </source>
</evidence>
<dbReference type="InterPro" id="IPR058917">
    <property type="entry name" value="RESC6_dom"/>
</dbReference>
<feature type="compositionally biased region" description="Acidic residues" evidence="1">
    <location>
        <begin position="1175"/>
        <end position="1185"/>
    </location>
</feature>
<accession>A0A2C6L2B1</accession>
<dbReference type="EMBL" id="MIGC01001950">
    <property type="protein sequence ID" value="PHJ21913.1"/>
    <property type="molecule type" value="Genomic_DNA"/>
</dbReference>
<feature type="region of interest" description="Disordered" evidence="1">
    <location>
        <begin position="1218"/>
        <end position="1271"/>
    </location>
</feature>
<feature type="compositionally biased region" description="Polar residues" evidence="1">
    <location>
        <begin position="1220"/>
        <end position="1231"/>
    </location>
</feature>
<comment type="caution">
    <text evidence="3">The sequence shown here is derived from an EMBL/GenBank/DDBJ whole genome shotgun (WGS) entry which is preliminary data.</text>
</comment>
<feature type="compositionally biased region" description="Low complexity" evidence="1">
    <location>
        <begin position="1288"/>
        <end position="1301"/>
    </location>
</feature>
<dbReference type="GO" id="GO:0035770">
    <property type="term" value="C:ribonucleoprotein granule"/>
    <property type="evidence" value="ECO:0007669"/>
    <property type="project" value="TreeGrafter"/>
</dbReference>
<feature type="compositionally biased region" description="Basic and acidic residues" evidence="1">
    <location>
        <begin position="988"/>
        <end position="1002"/>
    </location>
</feature>
<dbReference type="GO" id="GO:0000963">
    <property type="term" value="P:mitochondrial RNA processing"/>
    <property type="evidence" value="ECO:0007669"/>
    <property type="project" value="TreeGrafter"/>
</dbReference>
<dbReference type="RefSeq" id="XP_067923592.1">
    <property type="nucleotide sequence ID" value="XM_068064435.1"/>
</dbReference>
<feature type="region of interest" description="Disordered" evidence="1">
    <location>
        <begin position="1288"/>
        <end position="1342"/>
    </location>
</feature>
<feature type="compositionally biased region" description="Basic and acidic residues" evidence="1">
    <location>
        <begin position="567"/>
        <end position="583"/>
    </location>
</feature>
<dbReference type="GO" id="GO:0044528">
    <property type="term" value="P:regulation of mitochondrial mRNA stability"/>
    <property type="evidence" value="ECO:0007669"/>
    <property type="project" value="TreeGrafter"/>
</dbReference>
<feature type="compositionally biased region" description="Basic and acidic residues" evidence="1">
    <location>
        <begin position="596"/>
        <end position="609"/>
    </location>
</feature>
<feature type="domain" description="RNA-editing substrate-binding complex 6 protein" evidence="2">
    <location>
        <begin position="699"/>
        <end position="834"/>
    </location>
</feature>
<reference evidence="3 4" key="1">
    <citation type="journal article" date="2017" name="Int. J. Parasitol.">
        <title>The genome of the protozoan parasite Cystoisospora suis and a reverse vaccinology approach to identify vaccine candidates.</title>
        <authorList>
            <person name="Palmieri N."/>
            <person name="Shrestha A."/>
            <person name="Ruttkowski B."/>
            <person name="Beck T."/>
            <person name="Vogl C."/>
            <person name="Tomley F."/>
            <person name="Blake D.P."/>
            <person name="Joachim A."/>
        </authorList>
    </citation>
    <scope>NUCLEOTIDE SEQUENCE [LARGE SCALE GENOMIC DNA]</scope>
    <source>
        <strain evidence="3 4">Wien I</strain>
    </source>
</reference>
<dbReference type="GO" id="GO:0005759">
    <property type="term" value="C:mitochondrial matrix"/>
    <property type="evidence" value="ECO:0007669"/>
    <property type="project" value="TreeGrafter"/>
</dbReference>
<dbReference type="PANTHER" id="PTHR21228:SF40">
    <property type="entry name" value="LD45607P"/>
    <property type="match status" value="1"/>
</dbReference>
<feature type="compositionally biased region" description="Basic and acidic residues" evidence="1">
    <location>
        <begin position="1154"/>
        <end position="1174"/>
    </location>
</feature>
<organism evidence="3 4">
    <name type="scientific">Cystoisospora suis</name>
    <dbReference type="NCBI Taxonomy" id="483139"/>
    <lineage>
        <taxon>Eukaryota</taxon>
        <taxon>Sar</taxon>
        <taxon>Alveolata</taxon>
        <taxon>Apicomplexa</taxon>
        <taxon>Conoidasida</taxon>
        <taxon>Coccidia</taxon>
        <taxon>Eucoccidiorida</taxon>
        <taxon>Eimeriorina</taxon>
        <taxon>Sarcocystidae</taxon>
        <taxon>Cystoisospora</taxon>
    </lineage>
</organism>
<feature type="compositionally biased region" description="Low complexity" evidence="1">
    <location>
        <begin position="557"/>
        <end position="566"/>
    </location>
</feature>
<dbReference type="OrthoDB" id="62798at2759"/>
<keyword evidence="4" id="KW-1185">Reference proteome</keyword>
<feature type="compositionally biased region" description="Polar residues" evidence="1">
    <location>
        <begin position="1249"/>
        <end position="1262"/>
    </location>
</feature>